<evidence type="ECO:0000313" key="2">
    <source>
        <dbReference type="Proteomes" id="UP000007471"/>
    </source>
</evidence>
<organism evidence="1 2">
    <name type="scientific">Mesorhizobium ciceri biovar biserrulae (strain HAMBI 2942 / LMG 23838 / WSM1271)</name>
    <dbReference type="NCBI Taxonomy" id="765698"/>
    <lineage>
        <taxon>Bacteria</taxon>
        <taxon>Pseudomonadati</taxon>
        <taxon>Pseudomonadota</taxon>
        <taxon>Alphaproteobacteria</taxon>
        <taxon>Hyphomicrobiales</taxon>
        <taxon>Phyllobacteriaceae</taxon>
        <taxon>Mesorhizobium</taxon>
    </lineage>
</organism>
<dbReference type="Proteomes" id="UP000007471">
    <property type="component" value="Chromosome"/>
</dbReference>
<evidence type="ECO:0000313" key="1">
    <source>
        <dbReference type="EMBL" id="ADV10651.1"/>
    </source>
</evidence>
<proteinExistence type="predicted"/>
<protein>
    <submittedName>
        <fullName evidence="1">Uncharacterized protein</fullName>
    </submittedName>
</protein>
<dbReference type="EMBL" id="CP002447">
    <property type="protein sequence ID" value="ADV10651.1"/>
    <property type="molecule type" value="Genomic_DNA"/>
</dbReference>
<accession>E8T9E8</accession>
<gene>
    <name evidence="1" type="ordered locus">Mesci_1492</name>
</gene>
<sequence>MIRADRPADKDLLRDLVFEVVNEYFWMRDEVEIAHSRADDIADLVAIRVNGCLAETDSEISKAWRERLNILD</sequence>
<dbReference type="HOGENOM" id="CLU_2717682_0_0_5"/>
<name>E8T9E8_MESCW</name>
<dbReference type="AlphaFoldDB" id="E8T9E8"/>
<reference evidence="2" key="1">
    <citation type="submission" date="2011-01" db="EMBL/GenBank/DDBJ databases">
        <title>Complete sequence of chromosome of Mesorhizobium ciceri bv. biserrulae WSM1271.</title>
        <authorList>
            <person name="Lucas S."/>
            <person name="Copeland A."/>
            <person name="Lapidus A."/>
            <person name="Cheng J.-F."/>
            <person name="Goodwin L."/>
            <person name="Pitluck S."/>
            <person name="Teshima H."/>
            <person name="Detter J.C."/>
            <person name="Han C."/>
            <person name="Tapia R."/>
            <person name="Land M."/>
            <person name="Hauser L."/>
            <person name="Kyrpides N."/>
            <person name="Ivanova N."/>
            <person name="Nandasena K."/>
            <person name="Reeve W.G."/>
            <person name="Howieson J.G."/>
            <person name="O'Hara G."/>
            <person name="Tiwari R.P."/>
            <person name="Woyke T."/>
        </authorList>
    </citation>
    <scope>NUCLEOTIDE SEQUENCE [LARGE SCALE GENOMIC DNA]</scope>
    <source>
        <strain evidence="2">HAMBI 2942 / LMG 23838 / WSM1271</strain>
    </source>
</reference>
<dbReference type="RefSeq" id="WP_013529343.1">
    <property type="nucleotide sequence ID" value="NC_014923.1"/>
</dbReference>
<dbReference type="KEGG" id="mci:Mesci_1492"/>